<reference evidence="12" key="1">
    <citation type="submission" date="2018-05" db="EMBL/GenBank/DDBJ databases">
        <authorList>
            <person name="Lanie J.A."/>
            <person name="Ng W.-L."/>
            <person name="Kazmierczak K.M."/>
            <person name="Andrzejewski T.M."/>
            <person name="Davidsen T.M."/>
            <person name="Wayne K.J."/>
            <person name="Tettelin H."/>
            <person name="Glass J.I."/>
            <person name="Rusch D."/>
            <person name="Podicherti R."/>
            <person name="Tsui H.-C.T."/>
            <person name="Winkler M.E."/>
        </authorList>
    </citation>
    <scope>NUCLEOTIDE SEQUENCE</scope>
</reference>
<evidence type="ECO:0000313" key="12">
    <source>
        <dbReference type="EMBL" id="SVA87095.1"/>
    </source>
</evidence>
<comment type="similarity">
    <text evidence="2">Belongs to the ATPase A chain family.</text>
</comment>
<evidence type="ECO:0000256" key="10">
    <source>
        <dbReference type="ARBA" id="ARBA00023310"/>
    </source>
</evidence>
<dbReference type="InterPro" id="IPR023011">
    <property type="entry name" value="ATP_synth_F0_asu_AS"/>
</dbReference>
<dbReference type="Gene3D" id="1.20.120.220">
    <property type="entry name" value="ATP synthase, F0 complex, subunit A"/>
    <property type="match status" value="1"/>
</dbReference>
<dbReference type="Pfam" id="PF00119">
    <property type="entry name" value="ATP-synt_A"/>
    <property type="match status" value="1"/>
</dbReference>
<dbReference type="NCBIfam" id="NF004482">
    <property type="entry name" value="PRK05815.2-4"/>
    <property type="match status" value="1"/>
</dbReference>
<dbReference type="InterPro" id="IPR000568">
    <property type="entry name" value="ATP_synth_F0_asu"/>
</dbReference>
<dbReference type="GO" id="GO:0045259">
    <property type="term" value="C:proton-transporting ATP synthase complex"/>
    <property type="evidence" value="ECO:0007669"/>
    <property type="project" value="UniProtKB-KW"/>
</dbReference>
<sequence>MENPLHHFEIHPIVHLSLMGFDISISKAVIAMWIGLSIVFGLFMLVVKSGVRLIPGKLQIVAEISLGFIKDMVEEFIGEKEAPKYFPFIATIFFFVLACNLIGMIPGSYTITSQLVVTGVFATGIFILTLFIGFAKHGLHFFGILVPPGVPKVMIPIMIPIEIISMIARPVSLSVRLFANMTAGHTILYVLFGLAMSTPLMIGWLPFGFTVAINGLEIAIAFIQAYIFTILTCVYIGDVIHLH</sequence>
<protein>
    <recommendedName>
        <fullName evidence="13">ATP synthase subunit a</fullName>
    </recommendedName>
</protein>
<dbReference type="GO" id="GO:0046933">
    <property type="term" value="F:proton-transporting ATP synthase activity, rotational mechanism"/>
    <property type="evidence" value="ECO:0007669"/>
    <property type="project" value="TreeGrafter"/>
</dbReference>
<keyword evidence="3" id="KW-0813">Transport</keyword>
<dbReference type="InterPro" id="IPR045083">
    <property type="entry name" value="ATP_synth_F0_asu_bact/mt"/>
</dbReference>
<comment type="subcellular location">
    <subcellularLocation>
        <location evidence="1">Membrane</location>
        <topology evidence="1">Multi-pass membrane protein</topology>
    </subcellularLocation>
</comment>
<evidence type="ECO:0008006" key="13">
    <source>
        <dbReference type="Google" id="ProtNLM"/>
    </source>
</evidence>
<dbReference type="EMBL" id="UINC01020833">
    <property type="protein sequence ID" value="SVA87095.1"/>
    <property type="molecule type" value="Genomic_DNA"/>
</dbReference>
<evidence type="ECO:0000256" key="8">
    <source>
        <dbReference type="ARBA" id="ARBA00023065"/>
    </source>
</evidence>
<keyword evidence="10" id="KW-0066">ATP synthesis</keyword>
<feature type="transmembrane region" description="Helical" evidence="11">
    <location>
        <begin position="28"/>
        <end position="47"/>
    </location>
</feature>
<dbReference type="HAMAP" id="MF_01393">
    <property type="entry name" value="ATP_synth_a_bact"/>
    <property type="match status" value="1"/>
</dbReference>
<name>A0A381ZCS0_9ZZZZ</name>
<gene>
    <name evidence="12" type="ORF">METZ01_LOCUS139949</name>
</gene>
<keyword evidence="6" id="KW-0375">Hydrogen ion transport</keyword>
<evidence type="ECO:0000256" key="7">
    <source>
        <dbReference type="ARBA" id="ARBA00022989"/>
    </source>
</evidence>
<dbReference type="PROSITE" id="PS00449">
    <property type="entry name" value="ATPASE_A"/>
    <property type="match status" value="1"/>
</dbReference>
<keyword evidence="4" id="KW-0138">CF(0)</keyword>
<organism evidence="12">
    <name type="scientific">marine metagenome</name>
    <dbReference type="NCBI Taxonomy" id="408172"/>
    <lineage>
        <taxon>unclassified sequences</taxon>
        <taxon>metagenomes</taxon>
        <taxon>ecological metagenomes</taxon>
    </lineage>
</organism>
<evidence type="ECO:0000256" key="3">
    <source>
        <dbReference type="ARBA" id="ARBA00022448"/>
    </source>
</evidence>
<evidence type="ECO:0000256" key="4">
    <source>
        <dbReference type="ARBA" id="ARBA00022547"/>
    </source>
</evidence>
<evidence type="ECO:0000256" key="1">
    <source>
        <dbReference type="ARBA" id="ARBA00004141"/>
    </source>
</evidence>
<evidence type="ECO:0000256" key="2">
    <source>
        <dbReference type="ARBA" id="ARBA00006810"/>
    </source>
</evidence>
<dbReference type="SUPFAM" id="SSF81336">
    <property type="entry name" value="F1F0 ATP synthase subunit A"/>
    <property type="match status" value="1"/>
</dbReference>
<evidence type="ECO:0000256" key="11">
    <source>
        <dbReference type="SAM" id="Phobius"/>
    </source>
</evidence>
<dbReference type="AlphaFoldDB" id="A0A381ZCS0"/>
<dbReference type="InterPro" id="IPR035908">
    <property type="entry name" value="F0_ATP_A_sf"/>
</dbReference>
<feature type="transmembrane region" description="Helical" evidence="11">
    <location>
        <begin position="115"/>
        <end position="135"/>
    </location>
</feature>
<dbReference type="NCBIfam" id="TIGR01131">
    <property type="entry name" value="ATP_synt_6_or_A"/>
    <property type="match status" value="1"/>
</dbReference>
<feature type="transmembrane region" description="Helical" evidence="11">
    <location>
        <begin position="85"/>
        <end position="103"/>
    </location>
</feature>
<evidence type="ECO:0000256" key="9">
    <source>
        <dbReference type="ARBA" id="ARBA00023136"/>
    </source>
</evidence>
<feature type="transmembrane region" description="Helical" evidence="11">
    <location>
        <begin position="218"/>
        <end position="237"/>
    </location>
</feature>
<keyword evidence="8" id="KW-0406">Ion transport</keyword>
<keyword evidence="7 11" id="KW-1133">Transmembrane helix</keyword>
<accession>A0A381ZCS0</accession>
<dbReference type="PANTHER" id="PTHR11410:SF0">
    <property type="entry name" value="ATP SYNTHASE SUBUNIT A"/>
    <property type="match status" value="1"/>
</dbReference>
<evidence type="ECO:0000256" key="6">
    <source>
        <dbReference type="ARBA" id="ARBA00022781"/>
    </source>
</evidence>
<dbReference type="PANTHER" id="PTHR11410">
    <property type="entry name" value="ATP SYNTHASE SUBUNIT A"/>
    <property type="match status" value="1"/>
</dbReference>
<feature type="transmembrane region" description="Helical" evidence="11">
    <location>
        <begin position="187"/>
        <end position="206"/>
    </location>
</feature>
<dbReference type="CDD" id="cd00310">
    <property type="entry name" value="ATP-synt_Fo_a_6"/>
    <property type="match status" value="1"/>
</dbReference>
<proteinExistence type="inferred from homology"/>
<evidence type="ECO:0000256" key="5">
    <source>
        <dbReference type="ARBA" id="ARBA00022692"/>
    </source>
</evidence>
<keyword evidence="9 11" id="KW-0472">Membrane</keyword>
<dbReference type="PRINTS" id="PR00123">
    <property type="entry name" value="ATPASEA"/>
</dbReference>
<keyword evidence="5 11" id="KW-0812">Transmembrane</keyword>